<dbReference type="GO" id="GO:0008955">
    <property type="term" value="F:peptidoglycan glycosyltransferase activity"/>
    <property type="evidence" value="ECO:0007669"/>
    <property type="project" value="UniProtKB-EC"/>
</dbReference>
<keyword evidence="11" id="KW-0133">Cell shape</keyword>
<dbReference type="GO" id="GO:0009252">
    <property type="term" value="P:peptidoglycan biosynthetic process"/>
    <property type="evidence" value="ECO:0007669"/>
    <property type="project" value="UniProtKB-KW"/>
</dbReference>
<organism evidence="20 21">
    <name type="scientific">Candidatus Odoribacter faecigallinarum</name>
    <dbReference type="NCBI Taxonomy" id="2838706"/>
    <lineage>
        <taxon>Bacteria</taxon>
        <taxon>Pseudomonadati</taxon>
        <taxon>Bacteroidota</taxon>
        <taxon>Bacteroidia</taxon>
        <taxon>Bacteroidales</taxon>
        <taxon>Odoribacteraceae</taxon>
        <taxon>Odoribacter</taxon>
    </lineage>
</organism>
<evidence type="ECO:0000313" key="21">
    <source>
        <dbReference type="Proteomes" id="UP000824202"/>
    </source>
</evidence>
<dbReference type="SUPFAM" id="SSF53955">
    <property type="entry name" value="Lysozyme-like"/>
    <property type="match status" value="1"/>
</dbReference>
<comment type="similarity">
    <text evidence="4">In the N-terminal section; belongs to the glycosyltransferase 51 family.</text>
</comment>
<evidence type="ECO:0000256" key="4">
    <source>
        <dbReference type="ARBA" id="ARBA00007739"/>
    </source>
</evidence>
<dbReference type="GO" id="GO:0005886">
    <property type="term" value="C:plasma membrane"/>
    <property type="evidence" value="ECO:0007669"/>
    <property type="project" value="UniProtKB-SubCell"/>
</dbReference>
<dbReference type="SUPFAM" id="SSF56601">
    <property type="entry name" value="beta-lactamase/transpeptidase-like"/>
    <property type="match status" value="1"/>
</dbReference>
<evidence type="ECO:0000256" key="1">
    <source>
        <dbReference type="ARBA" id="ARBA00004236"/>
    </source>
</evidence>
<keyword evidence="15" id="KW-0961">Cell wall biogenesis/degradation</keyword>
<comment type="similarity">
    <text evidence="3">In the C-terminal section; belongs to the transpeptidase family.</text>
</comment>
<evidence type="ECO:0000256" key="7">
    <source>
        <dbReference type="ARBA" id="ARBA00022670"/>
    </source>
</evidence>
<evidence type="ECO:0000256" key="11">
    <source>
        <dbReference type="ARBA" id="ARBA00022960"/>
    </source>
</evidence>
<dbReference type="InterPro" id="IPR001264">
    <property type="entry name" value="Glyco_trans_51"/>
</dbReference>
<dbReference type="Gene3D" id="3.40.710.10">
    <property type="entry name" value="DD-peptidase/beta-lactamase superfamily"/>
    <property type="match status" value="1"/>
</dbReference>
<evidence type="ECO:0000256" key="9">
    <source>
        <dbReference type="ARBA" id="ARBA00022679"/>
    </source>
</evidence>
<evidence type="ECO:0000256" key="6">
    <source>
        <dbReference type="ARBA" id="ARBA00022645"/>
    </source>
</evidence>
<evidence type="ECO:0000259" key="19">
    <source>
        <dbReference type="Pfam" id="PF00912"/>
    </source>
</evidence>
<dbReference type="Proteomes" id="UP000824202">
    <property type="component" value="Unassembled WGS sequence"/>
</dbReference>
<keyword evidence="5" id="KW-1003">Cell membrane</keyword>
<evidence type="ECO:0000256" key="3">
    <source>
        <dbReference type="ARBA" id="ARBA00007090"/>
    </source>
</evidence>
<keyword evidence="13" id="KW-0472">Membrane</keyword>
<dbReference type="InterPro" id="IPR036950">
    <property type="entry name" value="PBP_transglycosylase"/>
</dbReference>
<dbReference type="Pfam" id="PF00912">
    <property type="entry name" value="Transgly"/>
    <property type="match status" value="1"/>
</dbReference>
<reference evidence="20" key="1">
    <citation type="journal article" date="2021" name="PeerJ">
        <title>Extensive microbial diversity within the chicken gut microbiome revealed by metagenomics and culture.</title>
        <authorList>
            <person name="Gilroy R."/>
            <person name="Ravi A."/>
            <person name="Getino M."/>
            <person name="Pursley I."/>
            <person name="Horton D.L."/>
            <person name="Alikhan N.F."/>
            <person name="Baker D."/>
            <person name="Gharbi K."/>
            <person name="Hall N."/>
            <person name="Watson M."/>
            <person name="Adriaenssens E.M."/>
            <person name="Foster-Nyarko E."/>
            <person name="Jarju S."/>
            <person name="Secka A."/>
            <person name="Antonio M."/>
            <person name="Oren A."/>
            <person name="Chaudhuri R.R."/>
            <person name="La Ragione R."/>
            <person name="Hildebrand F."/>
            <person name="Pallen M.J."/>
        </authorList>
    </citation>
    <scope>NUCLEOTIDE SEQUENCE</scope>
    <source>
        <strain evidence="20">23274</strain>
    </source>
</reference>
<comment type="pathway">
    <text evidence="2">Cell wall biogenesis; peptidoglycan biosynthesis.</text>
</comment>
<name>A0A9D1UZP7_9BACT</name>
<reference evidence="20" key="2">
    <citation type="submission" date="2021-04" db="EMBL/GenBank/DDBJ databases">
        <authorList>
            <person name="Gilroy R."/>
        </authorList>
    </citation>
    <scope>NUCLEOTIDE SEQUENCE</scope>
    <source>
        <strain evidence="20">23274</strain>
    </source>
</reference>
<dbReference type="Pfam" id="PF00905">
    <property type="entry name" value="Transpeptidase"/>
    <property type="match status" value="1"/>
</dbReference>
<evidence type="ECO:0000256" key="2">
    <source>
        <dbReference type="ARBA" id="ARBA00004752"/>
    </source>
</evidence>
<evidence type="ECO:0000256" key="15">
    <source>
        <dbReference type="ARBA" id="ARBA00023316"/>
    </source>
</evidence>
<sequence>MAKKRSNKQKRKKSKSRNWKWKIFKYSFLCLLVIAIAGGLFIWSIYAGLWGKLPTYAELRHIQNAEASVLQTENGEIIGKYYVENRINVNYRNISVHAINALIATEDVRFYQHEGIDKISMARVFFKTFLLGKRSAGGGSTISQQLAKNLYPREEQQVTFMPVIKFKEMFIARRLENTYTKNEILTLYLNTVSFGENTFGIESAAQKYFSTSASELTLPQAATLIGMLKGPSYYNPRLHPERSLQRRNTVLNQMVKYDYLTEAEGEQLKAQKLDLRYKPDNHYSGIAPYLRERIRQDALRILKEYNATHDTHYNLYEDGLILTTTLDAEMQRYAEASVAAHLPSLQASYEKHLQGKQPWDKDPEILENAIRNSNIYKKLKAKGMSETAIRKEMDRKKPMLIYNPAAKEKRVNFSSIDSIKYYLKLFQPAFIAVEPQTGKIKAYVGGLDYKYFQYDQVTAPRQVGSVFKPVVYSAAIRHGARLDAYYSNKQETYPEYDNWTPRNADNNYEGYYTLKGALSQSVNTIAVKVLLQTGIDTVISHARRLGISAELPGYPSLALGVADIPLQEMVNPYLAFANNGKLTEQYYLLEIKTQNGDIIYRAPNS</sequence>
<evidence type="ECO:0000313" key="20">
    <source>
        <dbReference type="EMBL" id="HIX03243.1"/>
    </source>
</evidence>
<keyword evidence="12" id="KW-0573">Peptidoglycan synthesis</keyword>
<feature type="non-terminal residue" evidence="20">
    <location>
        <position position="605"/>
    </location>
</feature>
<keyword evidence="10" id="KW-0378">Hydrolase</keyword>
<comment type="subcellular location">
    <subcellularLocation>
        <location evidence="1">Cell membrane</location>
    </subcellularLocation>
</comment>
<dbReference type="GO" id="GO:0006508">
    <property type="term" value="P:proteolysis"/>
    <property type="evidence" value="ECO:0007669"/>
    <property type="project" value="UniProtKB-KW"/>
</dbReference>
<feature type="domain" description="Glycosyl transferase family 51" evidence="19">
    <location>
        <begin position="75"/>
        <end position="254"/>
    </location>
</feature>
<evidence type="ECO:0000256" key="17">
    <source>
        <dbReference type="ARBA" id="ARBA00049902"/>
    </source>
</evidence>
<dbReference type="GO" id="GO:0030288">
    <property type="term" value="C:outer membrane-bounded periplasmic space"/>
    <property type="evidence" value="ECO:0007669"/>
    <property type="project" value="TreeGrafter"/>
</dbReference>
<comment type="caution">
    <text evidence="20">The sequence shown here is derived from an EMBL/GenBank/DDBJ whole genome shotgun (WGS) entry which is preliminary data.</text>
</comment>
<dbReference type="PANTHER" id="PTHR32282">
    <property type="entry name" value="BINDING PROTEIN TRANSPEPTIDASE, PUTATIVE-RELATED"/>
    <property type="match status" value="1"/>
</dbReference>
<dbReference type="GO" id="GO:0009002">
    <property type="term" value="F:serine-type D-Ala-D-Ala carboxypeptidase activity"/>
    <property type="evidence" value="ECO:0007669"/>
    <property type="project" value="UniProtKB-EC"/>
</dbReference>
<evidence type="ECO:0000256" key="5">
    <source>
        <dbReference type="ARBA" id="ARBA00022475"/>
    </source>
</evidence>
<protein>
    <submittedName>
        <fullName evidence="20">Transglycosylase domain-containing protein</fullName>
    </submittedName>
</protein>
<dbReference type="GO" id="GO:0008658">
    <property type="term" value="F:penicillin binding"/>
    <property type="evidence" value="ECO:0007669"/>
    <property type="project" value="InterPro"/>
</dbReference>
<proteinExistence type="inferred from homology"/>
<dbReference type="EMBL" id="DXFT01000077">
    <property type="protein sequence ID" value="HIX03243.1"/>
    <property type="molecule type" value="Genomic_DNA"/>
</dbReference>
<dbReference type="Gene3D" id="1.10.3810.10">
    <property type="entry name" value="Biosynthetic peptidoglycan transglycosylase-like"/>
    <property type="match status" value="1"/>
</dbReference>
<dbReference type="PANTHER" id="PTHR32282:SF11">
    <property type="entry name" value="PENICILLIN-BINDING PROTEIN 1B"/>
    <property type="match status" value="1"/>
</dbReference>
<comment type="catalytic activity">
    <reaction evidence="16">
        <text>Preferential cleavage: (Ac)2-L-Lys-D-Ala-|-D-Ala. Also transpeptidation of peptidyl-alanyl moieties that are N-acyl substituents of D-alanine.</text>
        <dbReference type="EC" id="3.4.16.4"/>
    </reaction>
</comment>
<keyword evidence="8" id="KW-0328">Glycosyltransferase</keyword>
<keyword evidence="9" id="KW-0808">Transferase</keyword>
<keyword evidence="14" id="KW-0511">Multifunctional enzyme</keyword>
<gene>
    <name evidence="20" type="ORF">H9863_03885</name>
</gene>
<comment type="catalytic activity">
    <reaction evidence="17">
        <text>[GlcNAc-(1-&gt;4)-Mur2Ac(oyl-L-Ala-gamma-D-Glu-L-Lys-D-Ala-D-Ala)](n)-di-trans,octa-cis-undecaprenyl diphosphate + beta-D-GlcNAc-(1-&gt;4)-Mur2Ac(oyl-L-Ala-gamma-D-Glu-L-Lys-D-Ala-D-Ala)-di-trans,octa-cis-undecaprenyl diphosphate = [GlcNAc-(1-&gt;4)-Mur2Ac(oyl-L-Ala-gamma-D-Glu-L-Lys-D-Ala-D-Ala)](n+1)-di-trans,octa-cis-undecaprenyl diphosphate + di-trans,octa-cis-undecaprenyl diphosphate + H(+)</text>
        <dbReference type="Rhea" id="RHEA:23708"/>
        <dbReference type="Rhea" id="RHEA-COMP:9602"/>
        <dbReference type="Rhea" id="RHEA-COMP:9603"/>
        <dbReference type="ChEBI" id="CHEBI:15378"/>
        <dbReference type="ChEBI" id="CHEBI:58405"/>
        <dbReference type="ChEBI" id="CHEBI:60033"/>
        <dbReference type="ChEBI" id="CHEBI:78435"/>
        <dbReference type="EC" id="2.4.99.28"/>
    </reaction>
</comment>
<evidence type="ECO:0000256" key="12">
    <source>
        <dbReference type="ARBA" id="ARBA00022984"/>
    </source>
</evidence>
<keyword evidence="6" id="KW-0121">Carboxypeptidase</keyword>
<evidence type="ECO:0000256" key="16">
    <source>
        <dbReference type="ARBA" id="ARBA00034000"/>
    </source>
</evidence>
<dbReference type="InterPro" id="IPR001460">
    <property type="entry name" value="PCN-bd_Tpept"/>
</dbReference>
<dbReference type="GO" id="GO:0008360">
    <property type="term" value="P:regulation of cell shape"/>
    <property type="evidence" value="ECO:0007669"/>
    <property type="project" value="UniProtKB-KW"/>
</dbReference>
<keyword evidence="7" id="KW-0645">Protease</keyword>
<evidence type="ECO:0000256" key="8">
    <source>
        <dbReference type="ARBA" id="ARBA00022676"/>
    </source>
</evidence>
<dbReference type="GO" id="GO:0071555">
    <property type="term" value="P:cell wall organization"/>
    <property type="evidence" value="ECO:0007669"/>
    <property type="project" value="UniProtKB-KW"/>
</dbReference>
<evidence type="ECO:0000256" key="14">
    <source>
        <dbReference type="ARBA" id="ARBA00023268"/>
    </source>
</evidence>
<dbReference type="InterPro" id="IPR050396">
    <property type="entry name" value="Glycosyltr_51/Transpeptidase"/>
</dbReference>
<dbReference type="InterPro" id="IPR012338">
    <property type="entry name" value="Beta-lactam/transpept-like"/>
</dbReference>
<evidence type="ECO:0000256" key="10">
    <source>
        <dbReference type="ARBA" id="ARBA00022801"/>
    </source>
</evidence>
<accession>A0A9D1UZP7</accession>
<feature type="domain" description="Penicillin-binding protein transpeptidase" evidence="18">
    <location>
        <begin position="430"/>
        <end position="591"/>
    </location>
</feature>
<evidence type="ECO:0000259" key="18">
    <source>
        <dbReference type="Pfam" id="PF00905"/>
    </source>
</evidence>
<dbReference type="InterPro" id="IPR023346">
    <property type="entry name" value="Lysozyme-like_dom_sf"/>
</dbReference>
<dbReference type="AlphaFoldDB" id="A0A9D1UZP7"/>
<evidence type="ECO:0000256" key="13">
    <source>
        <dbReference type="ARBA" id="ARBA00023136"/>
    </source>
</evidence>